<sequence>LLFQYEKVPDDYDEVFTNLTRQGARVLAMGIKDLPQTRIGELRDTKREVLEAGLRFAGFVVISCPLKPDTKAMIKEIVESSHKVAMVTGDNPLTACNVAKVLKFTRRRVPTLVLDEPLDKCAAWKWKAVDESVEYDLIPFSNKKQLKAFFLENEFCLTGPAFAHLLETEPKFLRDLIKHVRVFARMAPKQKERVINEYKSLGWFTLMCGDGTNDVGALKHSNVGVALLSHPYDATKAEQKEKEKKEKMDEARRLIQSGATPGAPPGIPSTVARRGEAPPGARMRATHPSVVNAQTKLEKLMKELEEEERASITRLGDASIAAPFTSKYTSIASICHVIKQGRCTLVTTLQMFKILALNALVSAYSLSALYMDGVKFSDTQATVQGLLLAACFLFVSRSKPLKTLSRQRPMTNIFNAYTLLTVTGQFVIHFGCLLYVVNCAHAATPTPEKVDLEAKFTPSILNTSVYIISMALQVCTFAVNYRGRPFMESLIENKAMLYSILISGSAVFMLATGASPDAMQQFELVILPNELRNILVYCVAFDLVACYMIDRILNFLLGDMF</sequence>
<reference evidence="16" key="1">
    <citation type="submission" date="2019-09" db="UniProtKB">
        <authorList>
            <consortium name="WormBaseParasite"/>
        </authorList>
    </citation>
    <scope>IDENTIFICATION</scope>
</reference>
<evidence type="ECO:0000256" key="11">
    <source>
        <dbReference type="ARBA" id="ARBA00022989"/>
    </source>
</evidence>
<organism evidence="15 16">
    <name type="scientific">Heligmosomoides polygyrus</name>
    <name type="common">Parasitic roundworm</name>
    <dbReference type="NCBI Taxonomy" id="6339"/>
    <lineage>
        <taxon>Eukaryota</taxon>
        <taxon>Metazoa</taxon>
        <taxon>Ecdysozoa</taxon>
        <taxon>Nematoda</taxon>
        <taxon>Chromadorea</taxon>
        <taxon>Rhabditida</taxon>
        <taxon>Rhabditina</taxon>
        <taxon>Rhabditomorpha</taxon>
        <taxon>Strongyloidea</taxon>
        <taxon>Heligmosomidae</taxon>
        <taxon>Heligmosomoides</taxon>
    </lineage>
</organism>
<evidence type="ECO:0000256" key="7">
    <source>
        <dbReference type="ARBA" id="ARBA00022824"/>
    </source>
</evidence>
<feature type="transmembrane region" description="Helical" evidence="14">
    <location>
        <begin position="495"/>
        <end position="514"/>
    </location>
</feature>
<feature type="transmembrane region" description="Helical" evidence="14">
    <location>
        <begin position="534"/>
        <end position="557"/>
    </location>
</feature>
<keyword evidence="5" id="KW-0479">Metal-binding</keyword>
<keyword evidence="15" id="KW-1185">Reference proteome</keyword>
<protein>
    <submittedName>
        <fullName evidence="16">Cation-transporting ATPase</fullName>
    </submittedName>
</protein>
<keyword evidence="7" id="KW-0256">Endoplasmic reticulum</keyword>
<dbReference type="AlphaFoldDB" id="A0A183F232"/>
<keyword evidence="10" id="KW-1278">Translocase</keyword>
<dbReference type="Proteomes" id="UP000050761">
    <property type="component" value="Unassembled WGS sequence"/>
</dbReference>
<dbReference type="GO" id="GO:0046872">
    <property type="term" value="F:metal ion binding"/>
    <property type="evidence" value="ECO:0007669"/>
    <property type="project" value="UniProtKB-KW"/>
</dbReference>
<keyword evidence="11 14" id="KW-1133">Transmembrane helix</keyword>
<evidence type="ECO:0000256" key="10">
    <source>
        <dbReference type="ARBA" id="ARBA00022967"/>
    </source>
</evidence>
<dbReference type="InterPro" id="IPR006544">
    <property type="entry name" value="P-type_TPase_V"/>
</dbReference>
<dbReference type="PANTHER" id="PTHR45630:SF7">
    <property type="entry name" value="ENDOPLASMIC RETICULUM TRANSMEMBRANE HELIX TRANSLOCASE"/>
    <property type="match status" value="1"/>
</dbReference>
<evidence type="ECO:0000256" key="3">
    <source>
        <dbReference type="ARBA" id="ARBA00022448"/>
    </source>
</evidence>
<dbReference type="FunFam" id="3.40.50.1000:FF:000056">
    <property type="entry name" value="Cation-transporting ATPase"/>
    <property type="match status" value="1"/>
</dbReference>
<evidence type="ECO:0000256" key="1">
    <source>
        <dbReference type="ARBA" id="ARBA00004477"/>
    </source>
</evidence>
<accession>A0A183F232</accession>
<keyword evidence="8" id="KW-0067">ATP-binding</keyword>
<evidence type="ECO:0000256" key="9">
    <source>
        <dbReference type="ARBA" id="ARBA00022842"/>
    </source>
</evidence>
<evidence type="ECO:0000256" key="4">
    <source>
        <dbReference type="ARBA" id="ARBA00022692"/>
    </source>
</evidence>
<evidence type="ECO:0000256" key="8">
    <source>
        <dbReference type="ARBA" id="ARBA00022840"/>
    </source>
</evidence>
<feature type="transmembrane region" description="Helical" evidence="14">
    <location>
        <begin position="416"/>
        <end position="443"/>
    </location>
</feature>
<dbReference type="SUPFAM" id="SSF81665">
    <property type="entry name" value="Calcium ATPase, transmembrane domain M"/>
    <property type="match status" value="1"/>
</dbReference>
<evidence type="ECO:0000256" key="13">
    <source>
        <dbReference type="SAM" id="MobiDB-lite"/>
    </source>
</evidence>
<evidence type="ECO:0000256" key="6">
    <source>
        <dbReference type="ARBA" id="ARBA00022741"/>
    </source>
</evidence>
<evidence type="ECO:0000256" key="5">
    <source>
        <dbReference type="ARBA" id="ARBA00022723"/>
    </source>
</evidence>
<dbReference type="GO" id="GO:0015662">
    <property type="term" value="F:P-type ion transporter activity"/>
    <property type="evidence" value="ECO:0007669"/>
    <property type="project" value="TreeGrafter"/>
</dbReference>
<dbReference type="InterPro" id="IPR023214">
    <property type="entry name" value="HAD_sf"/>
</dbReference>
<name>A0A183F232_HELPZ</name>
<keyword evidence="6" id="KW-0547">Nucleotide-binding</keyword>
<evidence type="ECO:0000313" key="16">
    <source>
        <dbReference type="WBParaSite" id="HPBE_0000015301-mRNA-1"/>
    </source>
</evidence>
<keyword evidence="4 14" id="KW-0812">Transmembrane</keyword>
<feature type="region of interest" description="Disordered" evidence="13">
    <location>
        <begin position="257"/>
        <end position="286"/>
    </location>
</feature>
<dbReference type="PANTHER" id="PTHR45630">
    <property type="entry name" value="CATION-TRANSPORTING ATPASE-RELATED"/>
    <property type="match status" value="1"/>
</dbReference>
<evidence type="ECO:0000256" key="14">
    <source>
        <dbReference type="SAM" id="Phobius"/>
    </source>
</evidence>
<dbReference type="InterPro" id="IPR023299">
    <property type="entry name" value="ATPase_P-typ_cyto_dom_N"/>
</dbReference>
<proteinExistence type="inferred from homology"/>
<dbReference type="GO" id="GO:0006874">
    <property type="term" value="P:intracellular calcium ion homeostasis"/>
    <property type="evidence" value="ECO:0007669"/>
    <property type="project" value="TreeGrafter"/>
</dbReference>
<keyword evidence="12 14" id="KW-0472">Membrane</keyword>
<evidence type="ECO:0000256" key="12">
    <source>
        <dbReference type="ARBA" id="ARBA00023136"/>
    </source>
</evidence>
<feature type="transmembrane region" description="Helical" evidence="14">
    <location>
        <begin position="463"/>
        <end position="483"/>
    </location>
</feature>
<dbReference type="GO" id="GO:0019829">
    <property type="term" value="F:ATPase-coupled monoatomic cation transmembrane transporter activity"/>
    <property type="evidence" value="ECO:0007669"/>
    <property type="project" value="TreeGrafter"/>
</dbReference>
<dbReference type="GO" id="GO:0005524">
    <property type="term" value="F:ATP binding"/>
    <property type="evidence" value="ECO:0007669"/>
    <property type="project" value="UniProtKB-KW"/>
</dbReference>
<comment type="similarity">
    <text evidence="2">Belongs to the cation transport ATPase (P-type) (TC 3.A.3) family. Type V subfamily.</text>
</comment>
<keyword evidence="9" id="KW-0460">Magnesium</keyword>
<keyword evidence="3" id="KW-0813">Transport</keyword>
<dbReference type="Gene3D" id="3.40.50.1000">
    <property type="entry name" value="HAD superfamily/HAD-like"/>
    <property type="match status" value="1"/>
</dbReference>
<dbReference type="InterPro" id="IPR023298">
    <property type="entry name" value="ATPase_P-typ_TM_dom_sf"/>
</dbReference>
<evidence type="ECO:0000256" key="2">
    <source>
        <dbReference type="ARBA" id="ARBA00006000"/>
    </source>
</evidence>
<evidence type="ECO:0000313" key="15">
    <source>
        <dbReference type="Proteomes" id="UP000050761"/>
    </source>
</evidence>
<comment type="subcellular location">
    <subcellularLocation>
        <location evidence="1">Endoplasmic reticulum membrane</location>
        <topology evidence="1">Multi-pass membrane protein</topology>
    </subcellularLocation>
</comment>
<dbReference type="SUPFAM" id="SSF56784">
    <property type="entry name" value="HAD-like"/>
    <property type="match status" value="1"/>
</dbReference>
<dbReference type="InterPro" id="IPR036412">
    <property type="entry name" value="HAD-like_sf"/>
</dbReference>
<dbReference type="WBParaSite" id="HPBE_0000015301-mRNA-1">
    <property type="protein sequence ID" value="HPBE_0000015301-mRNA-1"/>
    <property type="gene ID" value="HPBE_0000015301"/>
</dbReference>
<dbReference type="GO" id="GO:0005789">
    <property type="term" value="C:endoplasmic reticulum membrane"/>
    <property type="evidence" value="ECO:0007669"/>
    <property type="project" value="UniProtKB-SubCell"/>
</dbReference>
<dbReference type="SUPFAM" id="SSF81660">
    <property type="entry name" value="Metal cation-transporting ATPase, ATP-binding domain N"/>
    <property type="match status" value="1"/>
</dbReference>
<feature type="transmembrane region" description="Helical" evidence="14">
    <location>
        <begin position="377"/>
        <end position="395"/>
    </location>
</feature>